<dbReference type="AlphaFoldDB" id="A0A1F4XSJ7"/>
<dbReference type="Gene3D" id="2.40.30.10">
    <property type="entry name" value="Translation factors"/>
    <property type="match status" value="2"/>
</dbReference>
<dbReference type="InterPro" id="IPR005225">
    <property type="entry name" value="Small_GTP-bd"/>
</dbReference>
<dbReference type="FunFam" id="3.40.50.300:FF:000019">
    <property type="entry name" value="Translation initiation factor IF-2"/>
    <property type="match status" value="1"/>
</dbReference>
<dbReference type="InterPro" id="IPR000795">
    <property type="entry name" value="T_Tr_GTP-bd_dom"/>
</dbReference>
<dbReference type="InterPro" id="IPR015760">
    <property type="entry name" value="TIF_IF2"/>
</dbReference>
<evidence type="ECO:0000256" key="6">
    <source>
        <dbReference type="ARBA" id="ARBA00023134"/>
    </source>
</evidence>
<keyword evidence="3 8" id="KW-0396">Initiation factor</keyword>
<dbReference type="Gene3D" id="3.40.50.300">
    <property type="entry name" value="P-loop containing nucleotide triphosphate hydrolases"/>
    <property type="match status" value="1"/>
</dbReference>
<evidence type="ECO:0000256" key="7">
    <source>
        <dbReference type="NCBIfam" id="TIGR00487"/>
    </source>
</evidence>
<dbReference type="GO" id="GO:0005737">
    <property type="term" value="C:cytoplasm"/>
    <property type="evidence" value="ECO:0007669"/>
    <property type="project" value="UniProtKB-UniRule"/>
</dbReference>
<evidence type="ECO:0000313" key="10">
    <source>
        <dbReference type="EMBL" id="OGC84709.1"/>
    </source>
</evidence>
<comment type="caution">
    <text evidence="10">The sequence shown here is derived from an EMBL/GenBank/DDBJ whole genome shotgun (WGS) entry which is preliminary data.</text>
</comment>
<dbReference type="InterPro" id="IPR000178">
    <property type="entry name" value="TF_IF2_bacterial-like"/>
</dbReference>
<evidence type="ECO:0000256" key="4">
    <source>
        <dbReference type="ARBA" id="ARBA00022741"/>
    </source>
</evidence>
<evidence type="ECO:0000313" key="11">
    <source>
        <dbReference type="Proteomes" id="UP000178091"/>
    </source>
</evidence>
<dbReference type="Pfam" id="PF11987">
    <property type="entry name" value="IF-2"/>
    <property type="match status" value="1"/>
</dbReference>
<gene>
    <name evidence="10" type="ORF">A3F55_02490</name>
</gene>
<evidence type="ECO:0000256" key="8">
    <source>
        <dbReference type="RuleBase" id="RU000644"/>
    </source>
</evidence>
<dbReference type="PANTHER" id="PTHR43381">
    <property type="entry name" value="TRANSLATION INITIATION FACTOR IF-2-RELATED"/>
    <property type="match status" value="1"/>
</dbReference>
<dbReference type="SUPFAM" id="SSF52540">
    <property type="entry name" value="P-loop containing nucleoside triphosphate hydrolases"/>
    <property type="match status" value="1"/>
</dbReference>
<evidence type="ECO:0000256" key="5">
    <source>
        <dbReference type="ARBA" id="ARBA00022917"/>
    </source>
</evidence>
<protein>
    <recommendedName>
        <fullName evidence="2 7">Translation initiation factor IF-2</fullName>
    </recommendedName>
</protein>
<proteinExistence type="inferred from homology"/>
<name>A0A1F4XSJ7_9BACT</name>
<keyword evidence="4" id="KW-0547">Nucleotide-binding</keyword>
<dbReference type="InterPro" id="IPR027417">
    <property type="entry name" value="P-loop_NTPase"/>
</dbReference>
<dbReference type="InterPro" id="IPR023115">
    <property type="entry name" value="TIF_IF2_dom3"/>
</dbReference>
<dbReference type="GO" id="GO:0003743">
    <property type="term" value="F:translation initiation factor activity"/>
    <property type="evidence" value="ECO:0007669"/>
    <property type="project" value="UniProtKB-UniRule"/>
</dbReference>
<dbReference type="SUPFAM" id="SSF50447">
    <property type="entry name" value="Translation proteins"/>
    <property type="match status" value="2"/>
</dbReference>
<dbReference type="CDD" id="cd01887">
    <property type="entry name" value="IF2_eIF5B"/>
    <property type="match status" value="1"/>
</dbReference>
<dbReference type="Gene3D" id="3.40.50.10050">
    <property type="entry name" value="Translation initiation factor IF- 2, domain 3"/>
    <property type="match status" value="1"/>
</dbReference>
<keyword evidence="5 8" id="KW-0648">Protein biosynthesis</keyword>
<dbReference type="SUPFAM" id="SSF52156">
    <property type="entry name" value="Initiation factor IF2/eIF5b, domain 3"/>
    <property type="match status" value="1"/>
</dbReference>
<dbReference type="GO" id="GO:0003924">
    <property type="term" value="F:GTPase activity"/>
    <property type="evidence" value="ECO:0007669"/>
    <property type="project" value="InterPro"/>
</dbReference>
<dbReference type="InterPro" id="IPR009000">
    <property type="entry name" value="Transl_B-barrel_sf"/>
</dbReference>
<comment type="similarity">
    <text evidence="1 8">Belongs to the TRAFAC class translation factor GTPase superfamily. Classic translation factor GTPase family. IF-2 subfamily.</text>
</comment>
<evidence type="ECO:0000256" key="2">
    <source>
        <dbReference type="ARBA" id="ARBA00020675"/>
    </source>
</evidence>
<comment type="function">
    <text evidence="8">One of the essential components for the initiation of protein synthesis. Protects formylmethionyl-tRNA from spontaneous hydrolysis and promotes its binding to the 30S ribosomal subunits. Also involved in the hydrolysis of GTP during the formation of the 70S ribosomal complex.</text>
</comment>
<reference evidence="10 11" key="1">
    <citation type="journal article" date="2016" name="Nat. Commun.">
        <title>Thousands of microbial genomes shed light on interconnected biogeochemical processes in an aquifer system.</title>
        <authorList>
            <person name="Anantharaman K."/>
            <person name="Brown C.T."/>
            <person name="Hug L.A."/>
            <person name="Sharon I."/>
            <person name="Castelle C.J."/>
            <person name="Probst A.J."/>
            <person name="Thomas B.C."/>
            <person name="Singh A."/>
            <person name="Wilkins M.J."/>
            <person name="Karaoz U."/>
            <person name="Brodie E.L."/>
            <person name="Williams K.H."/>
            <person name="Hubbard S.S."/>
            <person name="Banfield J.F."/>
        </authorList>
    </citation>
    <scope>NUCLEOTIDE SEQUENCE [LARGE SCALE GENOMIC DNA]</scope>
</reference>
<dbReference type="GO" id="GO:0005525">
    <property type="term" value="F:GTP binding"/>
    <property type="evidence" value="ECO:0007669"/>
    <property type="project" value="UniProtKB-KW"/>
</dbReference>
<dbReference type="PANTHER" id="PTHR43381:SF4">
    <property type="entry name" value="EUKARYOTIC TRANSLATION INITIATION FACTOR 5B"/>
    <property type="match status" value="1"/>
</dbReference>
<dbReference type="PRINTS" id="PR00315">
    <property type="entry name" value="ELONGATNFCT"/>
</dbReference>
<organism evidence="10 11">
    <name type="scientific">Candidatus Adlerbacteria bacterium RIFCSPHIGHO2_12_FULL_53_18</name>
    <dbReference type="NCBI Taxonomy" id="1797242"/>
    <lineage>
        <taxon>Bacteria</taxon>
        <taxon>Candidatus Adleribacteriota</taxon>
    </lineage>
</organism>
<dbReference type="NCBIfam" id="TIGR00487">
    <property type="entry name" value="IF-2"/>
    <property type="match status" value="1"/>
</dbReference>
<dbReference type="FunFam" id="3.40.50.10050:FF:000001">
    <property type="entry name" value="Translation initiation factor IF-2"/>
    <property type="match status" value="1"/>
</dbReference>
<dbReference type="InterPro" id="IPR036925">
    <property type="entry name" value="TIF_IF2_dom3_sf"/>
</dbReference>
<sequence length="524" mass="55957">MTADKAIGGLRPPVVAIVGHIDHGKSTLLDYIRKTNVALAEAGGITQHLSAYEAMHLPAQAGKNEEPRKITFLDTPGHEAFTAMRSRGLEVADVAILVVSAEDGVKPQTLEALKLIEGVKIPYIVALTKIDKPSANIEKAKASLLENGVYLEGMGGEVPYVGVSGKSGIGVPELLDLILLAAELEGLQADPSLPGTGVVIEAHIDNKRGATATLIVENGTVEAGEFVVAGEAFAPTRIMEDFASRPVKHGLPGTPVRIIGFSALPQVGAQFTTVETKRDAEEMVAEALRHAQGKRDASSAPVKKELKAETEERVEEEAAPEVTILPIVIKTDVAGVGDAVIHELAKLPKHERLEIRVVSQGVGPITEGDVRFVGSGKTPGIVIGFNVKVERIAHDLAERQGVTIEVFDVIYKLAEWLQTQLEKRRPRERVEEKTGSAKVLKLFGEAKGKVVLGGKVEEGELTEGSEVKVMRRDLELGVGTITSLQSHKKQVKKVEAGAEFGAQVKTSADPAPGDRLEIFTVTLK</sequence>
<evidence type="ECO:0000256" key="1">
    <source>
        <dbReference type="ARBA" id="ARBA00007733"/>
    </source>
</evidence>
<dbReference type="Pfam" id="PF00009">
    <property type="entry name" value="GTP_EFTU"/>
    <property type="match status" value="1"/>
</dbReference>
<feature type="domain" description="Tr-type G" evidence="9">
    <location>
        <begin position="10"/>
        <end position="192"/>
    </location>
</feature>
<dbReference type="Proteomes" id="UP000178091">
    <property type="component" value="Unassembled WGS sequence"/>
</dbReference>
<dbReference type="InterPro" id="IPR053905">
    <property type="entry name" value="EF-G-like_DII"/>
</dbReference>
<keyword evidence="6" id="KW-0342">GTP-binding</keyword>
<dbReference type="Pfam" id="PF22042">
    <property type="entry name" value="EF-G_D2"/>
    <property type="match status" value="1"/>
</dbReference>
<dbReference type="PROSITE" id="PS51722">
    <property type="entry name" value="G_TR_2"/>
    <property type="match status" value="1"/>
</dbReference>
<dbReference type="NCBIfam" id="TIGR00231">
    <property type="entry name" value="small_GTP"/>
    <property type="match status" value="1"/>
</dbReference>
<evidence type="ECO:0000256" key="3">
    <source>
        <dbReference type="ARBA" id="ARBA00022540"/>
    </source>
</evidence>
<evidence type="ECO:0000259" key="9">
    <source>
        <dbReference type="PROSITE" id="PS51722"/>
    </source>
</evidence>
<dbReference type="EMBL" id="MEWW01000010">
    <property type="protein sequence ID" value="OGC84709.1"/>
    <property type="molecule type" value="Genomic_DNA"/>
</dbReference>
<accession>A0A1F4XSJ7</accession>